<gene>
    <name evidence="2" type="primary">g12727</name>
    <name evidence="2" type="ORF">VP750_LOCUS11314</name>
</gene>
<sequence length="114" mass="12982">MSRTALVPIRDIFRASFGASSRWSPMHLQTVSFASESSEPTEAGIEHKEDFIPHPMPEVPANIRENLEDEKWPHASDEERRSDMGRPEEAEMPTQFSPTPDPQPDETPERKPTK</sequence>
<evidence type="ECO:0000313" key="2">
    <source>
        <dbReference type="EMBL" id="CAL5229408.1"/>
    </source>
</evidence>
<evidence type="ECO:0000313" key="3">
    <source>
        <dbReference type="Proteomes" id="UP001497392"/>
    </source>
</evidence>
<protein>
    <submittedName>
        <fullName evidence="2">G12727 protein</fullName>
    </submittedName>
</protein>
<comment type="caution">
    <text evidence="2">The sequence shown here is derived from an EMBL/GenBank/DDBJ whole genome shotgun (WGS) entry which is preliminary data.</text>
</comment>
<reference evidence="2 3" key="1">
    <citation type="submission" date="2024-06" db="EMBL/GenBank/DDBJ databases">
        <authorList>
            <person name="Kraege A."/>
            <person name="Thomma B."/>
        </authorList>
    </citation>
    <scope>NUCLEOTIDE SEQUENCE [LARGE SCALE GENOMIC DNA]</scope>
</reference>
<dbReference type="EMBL" id="CAXHTA020000020">
    <property type="protein sequence ID" value="CAL5229408.1"/>
    <property type="molecule type" value="Genomic_DNA"/>
</dbReference>
<feature type="compositionally biased region" description="Basic and acidic residues" evidence="1">
    <location>
        <begin position="65"/>
        <end position="89"/>
    </location>
</feature>
<organism evidence="2 3">
    <name type="scientific">Coccomyxa viridis</name>
    <dbReference type="NCBI Taxonomy" id="1274662"/>
    <lineage>
        <taxon>Eukaryota</taxon>
        <taxon>Viridiplantae</taxon>
        <taxon>Chlorophyta</taxon>
        <taxon>core chlorophytes</taxon>
        <taxon>Trebouxiophyceae</taxon>
        <taxon>Trebouxiophyceae incertae sedis</taxon>
        <taxon>Coccomyxaceae</taxon>
        <taxon>Coccomyxa</taxon>
    </lineage>
</organism>
<accession>A0ABP1GI32</accession>
<dbReference type="Proteomes" id="UP001497392">
    <property type="component" value="Unassembled WGS sequence"/>
</dbReference>
<feature type="region of interest" description="Disordered" evidence="1">
    <location>
        <begin position="34"/>
        <end position="114"/>
    </location>
</feature>
<keyword evidence="3" id="KW-1185">Reference proteome</keyword>
<evidence type="ECO:0000256" key="1">
    <source>
        <dbReference type="SAM" id="MobiDB-lite"/>
    </source>
</evidence>
<proteinExistence type="predicted"/>
<name>A0ABP1GI32_9CHLO</name>